<dbReference type="Pfam" id="PF04020">
    <property type="entry name" value="Phage_holin_4_2"/>
    <property type="match status" value="1"/>
</dbReference>
<dbReference type="EMBL" id="FUWR01000001">
    <property type="protein sequence ID" value="SJZ36282.1"/>
    <property type="molecule type" value="Genomic_DNA"/>
</dbReference>
<sequence>MSFLINWLLSGLAIIITAYLLPGVHLSGIKAALLTAVALGLINAVIKPVLKLLTLPLTIMTLGLFSLALNALLIMLTAKLVPGFQVQGFLWALAFSLVLALVNWVLSIFKQDD</sequence>
<keyword evidence="1" id="KW-1133">Transmembrane helix</keyword>
<keyword evidence="3" id="KW-1185">Reference proteome</keyword>
<feature type="transmembrane region" description="Helical" evidence="1">
    <location>
        <begin position="88"/>
        <end position="109"/>
    </location>
</feature>
<dbReference type="InterPro" id="IPR007165">
    <property type="entry name" value="Phage_holin_4_2"/>
</dbReference>
<gene>
    <name evidence="2" type="ORF">SAMN02745119_00252</name>
</gene>
<accession>A0A1T4K1E1</accession>
<feature type="transmembrane region" description="Helical" evidence="1">
    <location>
        <begin position="7"/>
        <end position="25"/>
    </location>
</feature>
<proteinExistence type="predicted"/>
<protein>
    <submittedName>
        <fullName evidence="2">Putative membrane protein</fullName>
    </submittedName>
</protein>
<dbReference type="AlphaFoldDB" id="A0A1T4K1E1"/>
<dbReference type="PANTHER" id="PTHR37309:SF1">
    <property type="entry name" value="SLR0284 PROTEIN"/>
    <property type="match status" value="1"/>
</dbReference>
<keyword evidence="1" id="KW-0812">Transmembrane</keyword>
<feature type="transmembrane region" description="Helical" evidence="1">
    <location>
        <begin position="57"/>
        <end position="76"/>
    </location>
</feature>
<dbReference type="Proteomes" id="UP000190102">
    <property type="component" value="Unassembled WGS sequence"/>
</dbReference>
<dbReference type="STRING" id="115783.SAMN02745119_00252"/>
<dbReference type="PANTHER" id="PTHR37309">
    <property type="entry name" value="SLR0284 PROTEIN"/>
    <property type="match status" value="1"/>
</dbReference>
<organism evidence="2 3">
    <name type="scientific">Trichlorobacter thiogenes</name>
    <dbReference type="NCBI Taxonomy" id="115783"/>
    <lineage>
        <taxon>Bacteria</taxon>
        <taxon>Pseudomonadati</taxon>
        <taxon>Thermodesulfobacteriota</taxon>
        <taxon>Desulfuromonadia</taxon>
        <taxon>Geobacterales</taxon>
        <taxon>Geobacteraceae</taxon>
        <taxon>Trichlorobacter</taxon>
    </lineage>
</organism>
<keyword evidence="1" id="KW-0472">Membrane</keyword>
<dbReference type="OrthoDB" id="9797048at2"/>
<evidence type="ECO:0000313" key="3">
    <source>
        <dbReference type="Proteomes" id="UP000190102"/>
    </source>
</evidence>
<evidence type="ECO:0000313" key="2">
    <source>
        <dbReference type="EMBL" id="SJZ36282.1"/>
    </source>
</evidence>
<name>A0A1T4K1E1_9BACT</name>
<reference evidence="3" key="1">
    <citation type="submission" date="2017-02" db="EMBL/GenBank/DDBJ databases">
        <authorList>
            <person name="Varghese N."/>
            <person name="Submissions S."/>
        </authorList>
    </citation>
    <scope>NUCLEOTIDE SEQUENCE [LARGE SCALE GENOMIC DNA]</scope>
    <source>
        <strain evidence="3">ATCC BAA-34</strain>
    </source>
</reference>
<feature type="transmembrane region" description="Helical" evidence="1">
    <location>
        <begin position="31"/>
        <end position="50"/>
    </location>
</feature>
<dbReference type="RefSeq" id="WP_078788558.1">
    <property type="nucleotide sequence ID" value="NZ_FUWR01000001.1"/>
</dbReference>
<evidence type="ECO:0000256" key="1">
    <source>
        <dbReference type="SAM" id="Phobius"/>
    </source>
</evidence>